<dbReference type="KEGG" id="hpk:Hprae_1299"/>
<evidence type="ECO:0000259" key="2">
    <source>
        <dbReference type="PROSITE" id="PS50839"/>
    </source>
</evidence>
<dbReference type="InterPro" id="IPR000160">
    <property type="entry name" value="GGDEF_dom"/>
</dbReference>
<dbReference type="OrthoDB" id="9805474at2"/>
<dbReference type="SMART" id="SM01079">
    <property type="entry name" value="CHASE"/>
    <property type="match status" value="1"/>
</dbReference>
<dbReference type="PANTHER" id="PTHR45138:SF9">
    <property type="entry name" value="DIGUANYLATE CYCLASE DGCM-RELATED"/>
    <property type="match status" value="1"/>
</dbReference>
<dbReference type="eggNOG" id="COG2199">
    <property type="taxonomic scope" value="Bacteria"/>
</dbReference>
<gene>
    <name evidence="4" type="ordered locus">Hprae_1299</name>
</gene>
<evidence type="ECO:0000259" key="3">
    <source>
        <dbReference type="PROSITE" id="PS50887"/>
    </source>
</evidence>
<dbReference type="Proteomes" id="UP000006866">
    <property type="component" value="Chromosome"/>
</dbReference>
<dbReference type="HOGENOM" id="CLU_048438_0_0_9"/>
<evidence type="ECO:0000256" key="1">
    <source>
        <dbReference type="SAM" id="Phobius"/>
    </source>
</evidence>
<keyword evidence="1" id="KW-0472">Membrane</keyword>
<organism evidence="4 5">
    <name type="scientific">Halanaerobium praevalens (strain ATCC 33744 / DSM 2228 / GSL)</name>
    <dbReference type="NCBI Taxonomy" id="572479"/>
    <lineage>
        <taxon>Bacteria</taxon>
        <taxon>Bacillati</taxon>
        <taxon>Bacillota</taxon>
        <taxon>Clostridia</taxon>
        <taxon>Halanaerobiales</taxon>
        <taxon>Halanaerobiaceae</taxon>
        <taxon>Halanaerobium</taxon>
    </lineage>
</organism>
<dbReference type="PATRIC" id="fig|572479.3.peg.1315"/>
<protein>
    <submittedName>
        <fullName evidence="4">Diguanylate cyclase</fullName>
    </submittedName>
</protein>
<feature type="domain" description="CHASE" evidence="2">
    <location>
        <begin position="117"/>
        <end position="197"/>
    </location>
</feature>
<dbReference type="PROSITE" id="PS50839">
    <property type="entry name" value="CHASE"/>
    <property type="match status" value="1"/>
</dbReference>
<dbReference type="NCBIfam" id="TIGR00254">
    <property type="entry name" value="GGDEF"/>
    <property type="match status" value="1"/>
</dbReference>
<dbReference type="RefSeq" id="WP_014553462.1">
    <property type="nucleotide sequence ID" value="NC_017455.1"/>
</dbReference>
<keyword evidence="1" id="KW-0812">Transmembrane</keyword>
<dbReference type="PANTHER" id="PTHR45138">
    <property type="entry name" value="REGULATORY COMPONENTS OF SENSORY TRANSDUCTION SYSTEM"/>
    <property type="match status" value="1"/>
</dbReference>
<dbReference type="InterPro" id="IPR050469">
    <property type="entry name" value="Diguanylate_Cyclase"/>
</dbReference>
<dbReference type="CDD" id="cd01949">
    <property type="entry name" value="GGDEF"/>
    <property type="match status" value="1"/>
</dbReference>
<dbReference type="FunFam" id="3.30.70.270:FF:000001">
    <property type="entry name" value="Diguanylate cyclase domain protein"/>
    <property type="match status" value="1"/>
</dbReference>
<dbReference type="eggNOG" id="COG3452">
    <property type="taxonomic scope" value="Bacteria"/>
</dbReference>
<evidence type="ECO:0000313" key="4">
    <source>
        <dbReference type="EMBL" id="ADO77435.1"/>
    </source>
</evidence>
<keyword evidence="1" id="KW-1133">Transmembrane helix</keyword>
<feature type="transmembrane region" description="Helical" evidence="1">
    <location>
        <begin position="261"/>
        <end position="279"/>
    </location>
</feature>
<accession>E3DMU6</accession>
<name>E3DMU6_HALPG</name>
<feature type="domain" description="GGDEF" evidence="3">
    <location>
        <begin position="342"/>
        <end position="463"/>
    </location>
</feature>
<dbReference type="Pfam" id="PF00990">
    <property type="entry name" value="GGDEF"/>
    <property type="match status" value="1"/>
</dbReference>
<dbReference type="SUPFAM" id="SSF55073">
    <property type="entry name" value="Nucleotide cyclase"/>
    <property type="match status" value="1"/>
</dbReference>
<dbReference type="Gene3D" id="3.30.70.270">
    <property type="match status" value="1"/>
</dbReference>
<sequence>MLNHLKRKEVYSSLILTILIFILLFLPLSLYLSNIYKDFLLEKQRLETQKQLNYYTLNLNNQLNERFSLLTGLEAFVKNNWEESINQNNFINFTNGLYFSTSGIRNFIIAPEGINQYVYPLNNNQESIGHNLLKDQRIEVQKDIKKTLTTKKLIVSGPYKLRQGGLGIILRKALFRNSNFWGLITMALDLTTIYKNLGLDNPNLMIDLAIKSDGNIFFGKKNIFNSNPVVNELKFKNKKIEIGAIPNQGWDNSIKENNRTFNLLLIFINFLILIIIYSLSYREQKIKYIVTKKTRDLKEKNKILNQKKEIIKYQAFHDQLTELYNRRFFEEKLKNMDNKEQLPVSVIIADVNGLKIMNDTYGHHFGDELLQKIAKILKSVIREEDVLARWGGDEFALLLPNTNLKEAKEIVKRIKTITKRKKCKDLSISVAIGLAVKNKAEQNIYEIIKKADNKMYQDKKNGR</sequence>
<dbReference type="PROSITE" id="PS50887">
    <property type="entry name" value="GGDEF"/>
    <property type="match status" value="1"/>
</dbReference>
<reference evidence="5" key="1">
    <citation type="submission" date="2010-10" db="EMBL/GenBank/DDBJ databases">
        <title>The complete genome of Halanaerobium praevalens DSM 2228.</title>
        <authorList>
            <consortium name="US DOE Joint Genome Institute (JGI-PGF)"/>
            <person name="Lucas S."/>
            <person name="Copeland A."/>
            <person name="Lapidus A."/>
            <person name="Glavina del Rio T."/>
            <person name="Dalin E."/>
            <person name="Tice H."/>
            <person name="Bruce D."/>
            <person name="Goodwin L."/>
            <person name="Pitluck S."/>
            <person name="Kyrpides N."/>
            <person name="Mavromatis K."/>
            <person name="Ivanova N."/>
            <person name="Ovchinnikova G."/>
            <person name="Chertkov O."/>
            <person name="Detter J.C."/>
            <person name="Han C."/>
            <person name="Larimer F."/>
            <person name="Land M."/>
            <person name="Hauser L."/>
            <person name="Markowitz V."/>
            <person name="Cheng J.-F."/>
            <person name="Hugenholtz P."/>
            <person name="Woyke T."/>
            <person name="Wu D."/>
            <person name="Tindall B."/>
            <person name="Pomrenke H.G."/>
            <person name="Brambilla E."/>
            <person name="Klenk H.-P."/>
            <person name="Eisen J.A."/>
        </authorList>
    </citation>
    <scope>NUCLEOTIDE SEQUENCE [LARGE SCALE GENOMIC DNA]</scope>
    <source>
        <strain evidence="5">ATCC 33744 / DSM 2228 / GSL</strain>
    </source>
</reference>
<dbReference type="STRING" id="572479.Hprae_1299"/>
<dbReference type="GO" id="GO:0052621">
    <property type="term" value="F:diguanylate cyclase activity"/>
    <property type="evidence" value="ECO:0007669"/>
    <property type="project" value="TreeGrafter"/>
</dbReference>
<dbReference type="InterPro" id="IPR006189">
    <property type="entry name" value="CHASE_dom"/>
</dbReference>
<dbReference type="SMART" id="SM00267">
    <property type="entry name" value="GGDEF"/>
    <property type="match status" value="1"/>
</dbReference>
<proteinExistence type="predicted"/>
<evidence type="ECO:0000313" key="5">
    <source>
        <dbReference type="Proteomes" id="UP000006866"/>
    </source>
</evidence>
<keyword evidence="5" id="KW-1185">Reference proteome</keyword>
<dbReference type="InterPro" id="IPR043128">
    <property type="entry name" value="Rev_trsase/Diguanyl_cyclase"/>
</dbReference>
<reference evidence="4 5" key="2">
    <citation type="journal article" date="2011" name="Stand. Genomic Sci.">
        <title>Complete genome sequence of the extremely halophilic Halanaerobium praevalens type strain (GSL).</title>
        <authorList>
            <person name="Ivanova N."/>
            <person name="Sikorski J."/>
            <person name="Chertkov O."/>
            <person name="Nolan M."/>
            <person name="Lucas S."/>
            <person name="Hammon N."/>
            <person name="Deshpande S."/>
            <person name="Cheng J.F."/>
            <person name="Tapia R."/>
            <person name="Han C."/>
            <person name="Goodwin L."/>
            <person name="Pitluck S."/>
            <person name="Huntemann M."/>
            <person name="Liolios K."/>
            <person name="Pagani I."/>
            <person name="Mavromatis K."/>
            <person name="Ovchinikova G."/>
            <person name="Pati A."/>
            <person name="Chen A."/>
            <person name="Palaniappan K."/>
            <person name="Land M."/>
            <person name="Hauser L."/>
            <person name="Brambilla E.M."/>
            <person name="Kannan K.P."/>
            <person name="Rohde M."/>
            <person name="Tindall B.J."/>
            <person name="Goker M."/>
            <person name="Detter J.C."/>
            <person name="Woyke T."/>
            <person name="Bristow J."/>
            <person name="Eisen J.A."/>
            <person name="Markowitz V."/>
            <person name="Hugenholtz P."/>
            <person name="Kyrpides N.C."/>
            <person name="Klenk H.P."/>
            <person name="Lapidus A."/>
        </authorList>
    </citation>
    <scope>NUCLEOTIDE SEQUENCE [LARGE SCALE GENOMIC DNA]</scope>
    <source>
        <strain evidence="5">ATCC 33744 / DSM 2228 / GSL</strain>
    </source>
</reference>
<dbReference type="AlphaFoldDB" id="E3DMU6"/>
<feature type="transmembrane region" description="Helical" evidence="1">
    <location>
        <begin position="12"/>
        <end position="32"/>
    </location>
</feature>
<dbReference type="EMBL" id="CP002175">
    <property type="protein sequence ID" value="ADO77435.1"/>
    <property type="molecule type" value="Genomic_DNA"/>
</dbReference>
<dbReference type="InterPro" id="IPR029787">
    <property type="entry name" value="Nucleotide_cyclase"/>
</dbReference>